<dbReference type="UniPathway" id="UPA00087">
    <property type="reaction ID" value="UER00173"/>
</dbReference>
<keyword evidence="2 6" id="KW-0963">Cytoplasm</keyword>
<dbReference type="PANTHER" id="PTHR21110:SF0">
    <property type="entry name" value="PHOSPHOPENTOMUTASE"/>
    <property type="match status" value="1"/>
</dbReference>
<feature type="binding site" evidence="6">
    <location>
        <position position="325"/>
    </location>
    <ligand>
        <name>Mn(2+)</name>
        <dbReference type="ChEBI" id="CHEBI:29035"/>
        <label>1</label>
    </ligand>
</feature>
<feature type="binding site" evidence="6">
    <location>
        <position position="337"/>
    </location>
    <ligand>
        <name>Mn(2+)</name>
        <dbReference type="ChEBI" id="CHEBI:29035"/>
        <label>2</label>
    </ligand>
</feature>
<dbReference type="NCBIfam" id="TIGR01696">
    <property type="entry name" value="deoB"/>
    <property type="match status" value="1"/>
</dbReference>
<sequence>MKIKRVNIIVLDSVGIGALPDAADFGDEGAATLQNTAKAVGGLKLPNLESFGLGNIAEIEGVAKVDKSKAAFAKMAEESNGKDTTTGHWEIAGIISKDPFRTYPDGFPAEVMDQFHQAIGRESLANKPASGTVIIEELGEEHMKTGKPIVYTSADSVFQIAAHEDIISIPELYEMCEKAREILQGEHAVARVIARPFVGEPGNFERTANRKDYSLTPPEKTVLNHLKDAGHKVMAVGKIENIYAGEGITDAVHTKSNMDGVDKTLDYLKNEKEGLIFTNLVDFDSKYGHRRNPEAYAEALESFDTRLPEIMEQLNEEDLLIIIADHGCDPTYKGTDHTREYVPLLVYGEQVKAGTELGVRETFSDIAATIAEIFGVEGTGNGSSFLEEIVK</sequence>
<dbReference type="CDD" id="cd16009">
    <property type="entry name" value="PPM"/>
    <property type="match status" value="1"/>
</dbReference>
<dbReference type="HAMAP" id="MF_00740">
    <property type="entry name" value="Phosphopentomut"/>
    <property type="match status" value="1"/>
</dbReference>
<evidence type="ECO:0000256" key="6">
    <source>
        <dbReference type="HAMAP-Rule" id="MF_00740"/>
    </source>
</evidence>
<dbReference type="EC" id="5.4.2.7" evidence="6 7"/>
<comment type="catalytic activity">
    <reaction evidence="6">
        <text>alpha-D-ribose 1-phosphate = D-ribose 5-phosphate</text>
        <dbReference type="Rhea" id="RHEA:18793"/>
        <dbReference type="ChEBI" id="CHEBI:57720"/>
        <dbReference type="ChEBI" id="CHEBI:78346"/>
        <dbReference type="EC" id="5.4.2.7"/>
    </reaction>
</comment>
<name>A0A285HQA0_9FIRM</name>
<accession>A0A285HQA0</accession>
<keyword evidence="3 6" id="KW-0479">Metal-binding</keyword>
<evidence type="ECO:0000256" key="7">
    <source>
        <dbReference type="NCBIfam" id="TIGR01696"/>
    </source>
</evidence>
<feature type="binding site" evidence="6">
    <location>
        <position position="12"/>
    </location>
    <ligand>
        <name>Mn(2+)</name>
        <dbReference type="ChEBI" id="CHEBI:29035"/>
        <label>1</label>
    </ligand>
</feature>
<dbReference type="Gene3D" id="3.30.70.1250">
    <property type="entry name" value="Phosphopentomutase"/>
    <property type="match status" value="1"/>
</dbReference>
<dbReference type="InterPro" id="IPR017850">
    <property type="entry name" value="Alkaline_phosphatase_core_sf"/>
</dbReference>
<dbReference type="PIRSF" id="PIRSF001491">
    <property type="entry name" value="Ppentomutase"/>
    <property type="match status" value="1"/>
</dbReference>
<comment type="pathway">
    <text evidence="6">Carbohydrate degradation; 2-deoxy-D-ribose 1-phosphate degradation; D-glyceraldehyde 3-phosphate and acetaldehyde from 2-deoxy-alpha-D-ribose 1-phosphate: step 1/2.</text>
</comment>
<evidence type="ECO:0000256" key="1">
    <source>
        <dbReference type="ARBA" id="ARBA00010373"/>
    </source>
</evidence>
<comment type="catalytic activity">
    <reaction evidence="6">
        <text>2-deoxy-alpha-D-ribose 1-phosphate = 2-deoxy-D-ribose 5-phosphate</text>
        <dbReference type="Rhea" id="RHEA:27658"/>
        <dbReference type="ChEBI" id="CHEBI:57259"/>
        <dbReference type="ChEBI" id="CHEBI:62877"/>
        <dbReference type="EC" id="5.4.2.7"/>
    </reaction>
</comment>
<dbReference type="AlphaFoldDB" id="A0A285HQA0"/>
<dbReference type="GO" id="GO:0043094">
    <property type="term" value="P:metabolic compound salvage"/>
    <property type="evidence" value="ECO:0007669"/>
    <property type="project" value="UniProtKB-UniRule"/>
</dbReference>
<proteinExistence type="inferred from homology"/>
<dbReference type="GO" id="GO:0000287">
    <property type="term" value="F:magnesium ion binding"/>
    <property type="evidence" value="ECO:0007669"/>
    <property type="project" value="UniProtKB-UniRule"/>
</dbReference>
<dbReference type="FunFam" id="3.30.70.1250:FF:000001">
    <property type="entry name" value="Phosphopentomutase"/>
    <property type="match status" value="1"/>
</dbReference>
<comment type="similarity">
    <text evidence="1 6">Belongs to the phosphopentomutase family.</text>
</comment>
<dbReference type="NCBIfam" id="NF003766">
    <property type="entry name" value="PRK05362.1"/>
    <property type="match status" value="1"/>
</dbReference>
<evidence type="ECO:0000256" key="3">
    <source>
        <dbReference type="ARBA" id="ARBA00022723"/>
    </source>
</evidence>
<dbReference type="InterPro" id="IPR010045">
    <property type="entry name" value="DeoB"/>
</dbReference>
<evidence type="ECO:0000313" key="10">
    <source>
        <dbReference type="Proteomes" id="UP000219573"/>
    </source>
</evidence>
<evidence type="ECO:0000256" key="5">
    <source>
        <dbReference type="ARBA" id="ARBA00023235"/>
    </source>
</evidence>
<comment type="cofactor">
    <cofactor evidence="6">
        <name>Mn(2+)</name>
        <dbReference type="ChEBI" id="CHEBI:29035"/>
    </cofactor>
    <text evidence="6">Binds 2 manganese ions.</text>
</comment>
<dbReference type="RefSeq" id="WP_097018678.1">
    <property type="nucleotide sequence ID" value="NZ_OBDZ01000021.1"/>
</dbReference>
<evidence type="ECO:0000313" key="9">
    <source>
        <dbReference type="EMBL" id="SNY36956.1"/>
    </source>
</evidence>
<protein>
    <recommendedName>
        <fullName evidence="6 7">Phosphopentomutase</fullName>
        <ecNumber evidence="6 7">5.4.2.7</ecNumber>
    </recommendedName>
    <alternativeName>
        <fullName evidence="6">Phosphodeoxyribomutase</fullName>
    </alternativeName>
</protein>
<dbReference type="Proteomes" id="UP000219573">
    <property type="component" value="Unassembled WGS sequence"/>
</dbReference>
<keyword evidence="10" id="KW-1185">Reference proteome</keyword>
<dbReference type="InterPro" id="IPR024052">
    <property type="entry name" value="Phosphopentomutase_DeoB_cap_sf"/>
</dbReference>
<evidence type="ECO:0000256" key="4">
    <source>
        <dbReference type="ARBA" id="ARBA00023211"/>
    </source>
</evidence>
<dbReference type="GO" id="GO:0030145">
    <property type="term" value="F:manganese ion binding"/>
    <property type="evidence" value="ECO:0007669"/>
    <property type="project" value="UniProtKB-UniRule"/>
</dbReference>
<dbReference type="GO" id="GO:0006015">
    <property type="term" value="P:5-phosphoribose 1-diphosphate biosynthetic process"/>
    <property type="evidence" value="ECO:0007669"/>
    <property type="project" value="UniProtKB-UniPathway"/>
</dbReference>
<feature type="domain" description="Metalloenzyme" evidence="8">
    <location>
        <begin position="4"/>
        <end position="377"/>
    </location>
</feature>
<dbReference type="GO" id="GO:0009117">
    <property type="term" value="P:nucleotide metabolic process"/>
    <property type="evidence" value="ECO:0007669"/>
    <property type="project" value="UniProtKB-UniRule"/>
</dbReference>
<dbReference type="Gene3D" id="3.40.720.10">
    <property type="entry name" value="Alkaline Phosphatase, subunit A"/>
    <property type="match status" value="1"/>
</dbReference>
<dbReference type="GO" id="GO:0005829">
    <property type="term" value="C:cytosol"/>
    <property type="evidence" value="ECO:0007669"/>
    <property type="project" value="TreeGrafter"/>
</dbReference>
<comment type="subcellular location">
    <subcellularLocation>
        <location evidence="6">Cytoplasm</location>
    </subcellularLocation>
</comment>
<keyword evidence="4 6" id="KW-0464">Manganese</keyword>
<reference evidence="10" key="1">
    <citation type="submission" date="2017-09" db="EMBL/GenBank/DDBJ databases">
        <authorList>
            <person name="Varghese N."/>
            <person name="Submissions S."/>
        </authorList>
    </citation>
    <scope>NUCLEOTIDE SEQUENCE [LARGE SCALE GENOMIC DNA]</scope>
    <source>
        <strain evidence="10">MSL47</strain>
    </source>
</reference>
<feature type="binding site" evidence="6">
    <location>
        <position position="284"/>
    </location>
    <ligand>
        <name>Mn(2+)</name>
        <dbReference type="ChEBI" id="CHEBI:29035"/>
        <label>2</label>
    </ligand>
</feature>
<dbReference type="Pfam" id="PF01676">
    <property type="entry name" value="Metalloenzyme"/>
    <property type="match status" value="1"/>
</dbReference>
<comment type="function">
    <text evidence="6">Isomerase that catalyzes the conversion of deoxy-ribose 1-phosphate (dRib-1-P) and ribose 1-phosphate (Rib-1-P) to deoxy-ribose 5-phosphate (dRib-5-P) and ribose 5-phosphate (Rib-5-P), respectively.</text>
</comment>
<dbReference type="EMBL" id="OBDZ01000021">
    <property type="protein sequence ID" value="SNY36956.1"/>
    <property type="molecule type" value="Genomic_DNA"/>
</dbReference>
<evidence type="ECO:0000256" key="2">
    <source>
        <dbReference type="ARBA" id="ARBA00022490"/>
    </source>
</evidence>
<feature type="binding site" evidence="6">
    <location>
        <position position="289"/>
    </location>
    <ligand>
        <name>Mn(2+)</name>
        <dbReference type="ChEBI" id="CHEBI:29035"/>
        <label>2</label>
    </ligand>
</feature>
<dbReference type="OrthoDB" id="9769930at2"/>
<dbReference type="STRING" id="1413210.U472_05790"/>
<dbReference type="GO" id="GO:0008973">
    <property type="term" value="F:phosphopentomutase activity"/>
    <property type="evidence" value="ECO:0007669"/>
    <property type="project" value="UniProtKB-UniRule"/>
</dbReference>
<dbReference type="GO" id="GO:0006018">
    <property type="term" value="P:2-deoxyribose 1-phosphate catabolic process"/>
    <property type="evidence" value="ECO:0007669"/>
    <property type="project" value="UniProtKB-UniRule"/>
</dbReference>
<gene>
    <name evidence="6" type="primary">deoB</name>
    <name evidence="9" type="ORF">SAMN06265827_12158</name>
</gene>
<dbReference type="InterPro" id="IPR006124">
    <property type="entry name" value="Metalloenzyme"/>
</dbReference>
<feature type="binding site" evidence="6">
    <location>
        <position position="326"/>
    </location>
    <ligand>
        <name>Mn(2+)</name>
        <dbReference type="ChEBI" id="CHEBI:29035"/>
        <label>1</label>
    </ligand>
</feature>
<evidence type="ECO:0000259" key="8">
    <source>
        <dbReference type="Pfam" id="PF01676"/>
    </source>
</evidence>
<organism evidence="9 10">
    <name type="scientific">Orenia metallireducens</name>
    <dbReference type="NCBI Taxonomy" id="1413210"/>
    <lineage>
        <taxon>Bacteria</taxon>
        <taxon>Bacillati</taxon>
        <taxon>Bacillota</taxon>
        <taxon>Clostridia</taxon>
        <taxon>Halanaerobiales</taxon>
        <taxon>Halobacteroidaceae</taxon>
        <taxon>Orenia</taxon>
    </lineage>
</organism>
<dbReference type="SUPFAM" id="SSF143856">
    <property type="entry name" value="DeoB insert domain-like"/>
    <property type="match status" value="1"/>
</dbReference>
<dbReference type="SUPFAM" id="SSF53649">
    <property type="entry name" value="Alkaline phosphatase-like"/>
    <property type="match status" value="1"/>
</dbReference>
<dbReference type="PANTHER" id="PTHR21110">
    <property type="entry name" value="PHOSPHOPENTOMUTASE"/>
    <property type="match status" value="1"/>
</dbReference>
<keyword evidence="5 6" id="KW-0413">Isomerase</keyword>